<evidence type="ECO:0000313" key="2">
    <source>
        <dbReference type="EMBL" id="VXD24799.1"/>
    </source>
</evidence>
<protein>
    <submittedName>
        <fullName evidence="2">Methyltransferase, FkbM family</fullName>
    </submittedName>
</protein>
<dbReference type="GO" id="GO:0008168">
    <property type="term" value="F:methyltransferase activity"/>
    <property type="evidence" value="ECO:0007669"/>
    <property type="project" value="UniProtKB-KW"/>
</dbReference>
<dbReference type="SUPFAM" id="SSF53335">
    <property type="entry name" value="S-adenosyl-L-methionine-dependent methyltransferases"/>
    <property type="match status" value="1"/>
</dbReference>
<keyword evidence="2" id="KW-0489">Methyltransferase</keyword>
<dbReference type="Proteomes" id="UP000182190">
    <property type="component" value="Unassembled WGS sequence"/>
</dbReference>
<reference evidence="2" key="1">
    <citation type="submission" date="2019-10" db="EMBL/GenBank/DDBJ databases">
        <authorList>
            <consortium name="Genoscope - CEA"/>
            <person name="William W."/>
        </authorList>
    </citation>
    <scope>NUCLEOTIDE SEQUENCE [LARGE SCALE GENOMIC DNA]</scope>
    <source>
        <strain evidence="2">BBR_PRJEB10994</strain>
    </source>
</reference>
<gene>
    <name evidence="2" type="ORF">PL9631_90017</name>
</gene>
<dbReference type="InterPro" id="IPR006342">
    <property type="entry name" value="FkbM_mtfrase"/>
</dbReference>
<name>A0A7Z9BZ32_9CYAN</name>
<dbReference type="PANTHER" id="PTHR34203:SF15">
    <property type="entry name" value="SLL1173 PROTEIN"/>
    <property type="match status" value="1"/>
</dbReference>
<dbReference type="RefSeq" id="WP_083616044.1">
    <property type="nucleotide sequence ID" value="NZ_LR734982.1"/>
</dbReference>
<keyword evidence="2" id="KW-0808">Transferase</keyword>
<proteinExistence type="predicted"/>
<evidence type="ECO:0000259" key="1">
    <source>
        <dbReference type="Pfam" id="PF05050"/>
    </source>
</evidence>
<dbReference type="Gene3D" id="3.40.50.150">
    <property type="entry name" value="Vaccinia Virus protein VP39"/>
    <property type="match status" value="1"/>
</dbReference>
<dbReference type="GO" id="GO:0032259">
    <property type="term" value="P:methylation"/>
    <property type="evidence" value="ECO:0007669"/>
    <property type="project" value="UniProtKB-KW"/>
</dbReference>
<feature type="domain" description="Methyltransferase FkbM" evidence="1">
    <location>
        <begin position="59"/>
        <end position="215"/>
    </location>
</feature>
<dbReference type="OrthoDB" id="421171at2"/>
<dbReference type="InterPro" id="IPR029063">
    <property type="entry name" value="SAM-dependent_MTases_sf"/>
</dbReference>
<organism evidence="2 3">
    <name type="scientific">Planktothrix paucivesiculata PCC 9631</name>
    <dbReference type="NCBI Taxonomy" id="671071"/>
    <lineage>
        <taxon>Bacteria</taxon>
        <taxon>Bacillati</taxon>
        <taxon>Cyanobacteriota</taxon>
        <taxon>Cyanophyceae</taxon>
        <taxon>Oscillatoriophycideae</taxon>
        <taxon>Oscillatoriales</taxon>
        <taxon>Microcoleaceae</taxon>
        <taxon>Planktothrix</taxon>
    </lineage>
</organism>
<dbReference type="AlphaFoldDB" id="A0A7Z9BZ32"/>
<dbReference type="Pfam" id="PF05050">
    <property type="entry name" value="Methyltransf_21"/>
    <property type="match status" value="1"/>
</dbReference>
<evidence type="ECO:0000313" key="3">
    <source>
        <dbReference type="Proteomes" id="UP000182190"/>
    </source>
</evidence>
<comment type="caution">
    <text evidence="2">The sequence shown here is derived from an EMBL/GenBank/DDBJ whole genome shotgun (WGS) entry which is preliminary data.</text>
</comment>
<accession>A0A7Z9BZ32</accession>
<dbReference type="NCBIfam" id="TIGR01444">
    <property type="entry name" value="fkbM_fam"/>
    <property type="match status" value="1"/>
</dbReference>
<dbReference type="PANTHER" id="PTHR34203">
    <property type="entry name" value="METHYLTRANSFERASE, FKBM FAMILY PROTEIN"/>
    <property type="match status" value="1"/>
</dbReference>
<dbReference type="EMBL" id="CZCS02000234">
    <property type="protein sequence ID" value="VXD24799.1"/>
    <property type="molecule type" value="Genomic_DNA"/>
</dbReference>
<keyword evidence="3" id="KW-1185">Reference proteome</keyword>
<sequence>MKQQLLGGLIGGLALSLRDKFDIFNMAFSYPERVGTVANDQMATKLVTTICQSHKTFVDVGAHIGSVISEVANTDSTIKIVAIEAIPEKIVKLRRKFPFIELHDCAVGESRGEVSFFVHLKQSGYSSLRRPVSLNELETYEIKVPIKRLDEIVLSNDIDVIKIDVEGAELGVLRGSTKILNENRPTIMFESGPQLDDDLGYTKEELYEFFFSSDYVVLIPNRVAHNDFGLSKDGFIESHLYPRRTTNYFAIPKERRIEIRDRARSILKILVP</sequence>
<dbReference type="InterPro" id="IPR052514">
    <property type="entry name" value="SAM-dependent_MTase"/>
</dbReference>